<reference evidence="7" key="1">
    <citation type="journal article" date="2020" name="Ecol. Evol.">
        <title>Genome structure and content of the rice root-knot nematode (Meloidogyne graminicola).</title>
        <authorList>
            <person name="Phan N.T."/>
            <person name="Danchin E.G.J."/>
            <person name="Klopp C."/>
            <person name="Perfus-Barbeoch L."/>
            <person name="Kozlowski D.K."/>
            <person name="Koutsovoulos G.D."/>
            <person name="Lopez-Roques C."/>
            <person name="Bouchez O."/>
            <person name="Zahm M."/>
            <person name="Besnard G."/>
            <person name="Bellafiore S."/>
        </authorList>
    </citation>
    <scope>NUCLEOTIDE SEQUENCE</scope>
    <source>
        <strain evidence="7">VN-18</strain>
    </source>
</reference>
<dbReference type="GO" id="GO:0016020">
    <property type="term" value="C:membrane"/>
    <property type="evidence" value="ECO:0007669"/>
    <property type="project" value="TreeGrafter"/>
</dbReference>
<sequence>MFLTISLLYLIVILLNTLTSSNSISSKDMSTEHLNYGIIIDAGSTGSRLFLYEWFSLSNKQLINIKIVNDSKGKPVVKKATPGLSTFAENPDAAPDYLLPLLKYASERIPTHKRRKTPLFIFATAGMRLLPLEKQNVIIQSLRKKLPEIIELEINPENIKVITGKWEGIYSWIAVNYMLGRFNITNFSESSQMSTKLGVNYYSNKIPERPKTADEDGQQFGNGQWDQCVNDIAALIFDKHKECPKTKSCFFGGVQVPKGISLSDVELYGFSEYWFSVDDVLSLGGIYDHDIFEEKARQFCQQTWRGIKKKVREKFYPKADKDRIETQCFKSAWIHAVLHNGFYVEEKRNHFTSAFKIKGQEVQWALGAMIYQMRDFPAKMHNSMELRSSTNQLTSNYTWIIFYLLSFIIVIVFIWKTYQIKRKQLNNGNNKLYRYKRLDTTQNMA</sequence>
<dbReference type="GO" id="GO:0045134">
    <property type="term" value="F:UDP phosphatase activity"/>
    <property type="evidence" value="ECO:0007669"/>
    <property type="project" value="TreeGrafter"/>
</dbReference>
<name>A0A8S9ZX13_9BILA</name>
<dbReference type="InterPro" id="IPR000407">
    <property type="entry name" value="GDA1_CD39_NTPase"/>
</dbReference>
<feature type="signal peptide" evidence="6">
    <location>
        <begin position="1"/>
        <end position="21"/>
    </location>
</feature>
<feature type="chain" id="PRO_5035823229" evidence="6">
    <location>
        <begin position="22"/>
        <end position="445"/>
    </location>
</feature>
<dbReference type="EMBL" id="JABEBT010000016">
    <property type="protein sequence ID" value="KAF7637857.1"/>
    <property type="molecule type" value="Genomic_DNA"/>
</dbReference>
<accession>A0A8S9ZX13</accession>
<evidence type="ECO:0000256" key="5">
    <source>
        <dbReference type="SAM" id="Phobius"/>
    </source>
</evidence>
<dbReference type="GO" id="GO:0046036">
    <property type="term" value="P:CTP metabolic process"/>
    <property type="evidence" value="ECO:0007669"/>
    <property type="project" value="TreeGrafter"/>
</dbReference>
<gene>
    <name evidence="7" type="ORF">Mgra_00002560</name>
</gene>
<evidence type="ECO:0000256" key="4">
    <source>
        <dbReference type="RuleBase" id="RU003833"/>
    </source>
</evidence>
<evidence type="ECO:0000313" key="7">
    <source>
        <dbReference type="EMBL" id="KAF7637857.1"/>
    </source>
</evidence>
<dbReference type="PROSITE" id="PS01238">
    <property type="entry name" value="GDA1_CD39_NTPASE"/>
    <property type="match status" value="1"/>
</dbReference>
<protein>
    <submittedName>
        <fullName evidence="7">Uncharacterized protein</fullName>
    </submittedName>
</protein>
<evidence type="ECO:0000313" key="8">
    <source>
        <dbReference type="Proteomes" id="UP000605970"/>
    </source>
</evidence>
<dbReference type="Pfam" id="PF01150">
    <property type="entry name" value="GDA1_CD39"/>
    <property type="match status" value="2"/>
</dbReference>
<dbReference type="GO" id="GO:0006256">
    <property type="term" value="P:UDP catabolic process"/>
    <property type="evidence" value="ECO:0007669"/>
    <property type="project" value="TreeGrafter"/>
</dbReference>
<evidence type="ECO:0000256" key="2">
    <source>
        <dbReference type="ARBA" id="ARBA00022801"/>
    </source>
</evidence>
<evidence type="ECO:0000256" key="6">
    <source>
        <dbReference type="SAM" id="SignalP"/>
    </source>
</evidence>
<keyword evidence="6" id="KW-0732">Signal</keyword>
<keyword evidence="2 4" id="KW-0378">Hydrolase</keyword>
<keyword evidence="5" id="KW-1133">Transmembrane helix</keyword>
<dbReference type="OrthoDB" id="6372431at2759"/>
<dbReference type="AlphaFoldDB" id="A0A8S9ZX13"/>
<comment type="caution">
    <text evidence="7">The sequence shown here is derived from an EMBL/GenBank/DDBJ whole genome shotgun (WGS) entry which is preliminary data.</text>
</comment>
<organism evidence="7 8">
    <name type="scientific">Meloidogyne graminicola</name>
    <dbReference type="NCBI Taxonomy" id="189291"/>
    <lineage>
        <taxon>Eukaryota</taxon>
        <taxon>Metazoa</taxon>
        <taxon>Ecdysozoa</taxon>
        <taxon>Nematoda</taxon>
        <taxon>Chromadorea</taxon>
        <taxon>Rhabditida</taxon>
        <taxon>Tylenchina</taxon>
        <taxon>Tylenchomorpha</taxon>
        <taxon>Tylenchoidea</taxon>
        <taxon>Meloidogynidae</taxon>
        <taxon>Meloidogyninae</taxon>
        <taxon>Meloidogyne</taxon>
    </lineage>
</organism>
<dbReference type="Gene3D" id="3.30.420.40">
    <property type="match status" value="1"/>
</dbReference>
<comment type="similarity">
    <text evidence="1 4">Belongs to the GDA1/CD39 NTPase family.</text>
</comment>
<feature type="active site" description="Proton acceptor" evidence="3">
    <location>
        <position position="167"/>
    </location>
</feature>
<keyword evidence="5" id="KW-0472">Membrane</keyword>
<dbReference type="GO" id="GO:0004382">
    <property type="term" value="F:GDP phosphatase activity"/>
    <property type="evidence" value="ECO:0007669"/>
    <property type="project" value="TreeGrafter"/>
</dbReference>
<evidence type="ECO:0000256" key="3">
    <source>
        <dbReference type="PIRSR" id="PIRSR600407-1"/>
    </source>
</evidence>
<feature type="transmembrane region" description="Helical" evidence="5">
    <location>
        <begin position="397"/>
        <end position="415"/>
    </location>
</feature>
<dbReference type="Proteomes" id="UP000605970">
    <property type="component" value="Unassembled WGS sequence"/>
</dbReference>
<dbReference type="GO" id="GO:0017111">
    <property type="term" value="F:ribonucleoside triphosphate phosphatase activity"/>
    <property type="evidence" value="ECO:0007669"/>
    <property type="project" value="TreeGrafter"/>
</dbReference>
<dbReference type="PANTHER" id="PTHR11782">
    <property type="entry name" value="ADENOSINE/GUANOSINE DIPHOSPHATASE"/>
    <property type="match status" value="1"/>
</dbReference>
<proteinExistence type="inferred from homology"/>
<keyword evidence="5" id="KW-0812">Transmembrane</keyword>
<evidence type="ECO:0000256" key="1">
    <source>
        <dbReference type="ARBA" id="ARBA00009283"/>
    </source>
</evidence>
<keyword evidence="8" id="KW-1185">Reference proteome</keyword>
<dbReference type="GO" id="GO:0005794">
    <property type="term" value="C:Golgi apparatus"/>
    <property type="evidence" value="ECO:0007669"/>
    <property type="project" value="TreeGrafter"/>
</dbReference>
<dbReference type="Gene3D" id="3.30.420.150">
    <property type="entry name" value="Exopolyphosphatase. Domain 2"/>
    <property type="match status" value="1"/>
</dbReference>
<dbReference type="PANTHER" id="PTHR11782:SF121">
    <property type="entry name" value="NUCLEOSIDE-DIPHOSPHATASE MIG-23"/>
    <property type="match status" value="1"/>
</dbReference>